<dbReference type="SMART" id="SM00729">
    <property type="entry name" value="Elp3"/>
    <property type="match status" value="1"/>
</dbReference>
<reference evidence="9" key="1">
    <citation type="submission" date="2018-05" db="EMBL/GenBank/DDBJ databases">
        <authorList>
            <person name="Lanie J.A."/>
            <person name="Ng W.-L."/>
            <person name="Kazmierczak K.M."/>
            <person name="Andrzejewski T.M."/>
            <person name="Davidsen T.M."/>
            <person name="Wayne K.J."/>
            <person name="Tettelin H."/>
            <person name="Glass J.I."/>
            <person name="Rusch D."/>
            <person name="Podicherti R."/>
            <person name="Tsui H.-C.T."/>
            <person name="Winkler M.E."/>
        </authorList>
    </citation>
    <scope>NUCLEOTIDE SEQUENCE</scope>
</reference>
<keyword evidence="5" id="KW-0408">Iron</keyword>
<dbReference type="GO" id="GO:0046872">
    <property type="term" value="F:metal ion binding"/>
    <property type="evidence" value="ECO:0007669"/>
    <property type="project" value="UniProtKB-KW"/>
</dbReference>
<sequence length="259" mass="29198">NAYGKRGLKQSVPFHELLYRVASIPGVERLRFTTSHPKDFTRECISAYRDIDNLVNHLHLPVQSGNNRILKEMRRMHTVEDYTFLVNELRATVPDIALSTDIIVGYPGETDSEFEDTLALMEKTKFSSSYMFSYSPRPGTPAQDFPDSVPQSVKSERLQKTIELQKRLTREQGKQFIGQEVDVLVENKSFKPGADFRGRNAQFWSVNFSGDREKINLGTMVKVVVEEVSGHALRGRAISSDSRGNKKIILESGISASIG</sequence>
<dbReference type="GO" id="GO:0005829">
    <property type="term" value="C:cytosol"/>
    <property type="evidence" value="ECO:0007669"/>
    <property type="project" value="TreeGrafter"/>
</dbReference>
<accession>A0A382LH97</accession>
<dbReference type="GO" id="GO:0035597">
    <property type="term" value="F:tRNA-2-methylthio-N(6)-dimethylallyladenosine(37) synthase activity"/>
    <property type="evidence" value="ECO:0007669"/>
    <property type="project" value="TreeGrafter"/>
</dbReference>
<evidence type="ECO:0000256" key="5">
    <source>
        <dbReference type="ARBA" id="ARBA00023004"/>
    </source>
</evidence>
<dbReference type="PROSITE" id="PS50926">
    <property type="entry name" value="TRAM"/>
    <property type="match status" value="1"/>
</dbReference>
<dbReference type="PROSITE" id="PS51918">
    <property type="entry name" value="RADICAL_SAM"/>
    <property type="match status" value="1"/>
</dbReference>
<dbReference type="InterPro" id="IPR007197">
    <property type="entry name" value="rSAM"/>
</dbReference>
<proteinExistence type="predicted"/>
<dbReference type="GO" id="GO:0051539">
    <property type="term" value="F:4 iron, 4 sulfur cluster binding"/>
    <property type="evidence" value="ECO:0007669"/>
    <property type="project" value="UniProtKB-KW"/>
</dbReference>
<protein>
    <submittedName>
        <fullName evidence="9">Uncharacterized protein</fullName>
    </submittedName>
</protein>
<evidence type="ECO:0000256" key="6">
    <source>
        <dbReference type="ARBA" id="ARBA00023014"/>
    </source>
</evidence>
<evidence type="ECO:0000259" key="7">
    <source>
        <dbReference type="PROSITE" id="PS50926"/>
    </source>
</evidence>
<dbReference type="InterPro" id="IPR023404">
    <property type="entry name" value="rSAM_horseshoe"/>
</dbReference>
<feature type="non-terminal residue" evidence="9">
    <location>
        <position position="1"/>
    </location>
</feature>
<dbReference type="InterPro" id="IPR058240">
    <property type="entry name" value="rSAM_sf"/>
</dbReference>
<keyword evidence="3" id="KW-0949">S-adenosyl-L-methionine</keyword>
<evidence type="ECO:0000256" key="4">
    <source>
        <dbReference type="ARBA" id="ARBA00022723"/>
    </source>
</evidence>
<keyword evidence="6" id="KW-0411">Iron-sulfur</keyword>
<dbReference type="InterPro" id="IPR002792">
    <property type="entry name" value="TRAM_dom"/>
</dbReference>
<feature type="domain" description="Radical SAM core" evidence="8">
    <location>
        <begin position="1"/>
        <end position="171"/>
    </location>
</feature>
<gene>
    <name evidence="9" type="ORF">METZ01_LOCUS287105</name>
</gene>
<feature type="domain" description="TRAM" evidence="7">
    <location>
        <begin position="174"/>
        <end position="239"/>
    </location>
</feature>
<dbReference type="InterPro" id="IPR006638">
    <property type="entry name" value="Elp3/MiaA/NifB-like_rSAM"/>
</dbReference>
<name>A0A382LH97_9ZZZZ</name>
<keyword evidence="4" id="KW-0479">Metal-binding</keyword>
<evidence type="ECO:0000313" key="9">
    <source>
        <dbReference type="EMBL" id="SVC34251.1"/>
    </source>
</evidence>
<dbReference type="AlphaFoldDB" id="A0A382LH97"/>
<dbReference type="Pfam" id="PF01938">
    <property type="entry name" value="TRAM"/>
    <property type="match status" value="1"/>
</dbReference>
<evidence type="ECO:0000256" key="3">
    <source>
        <dbReference type="ARBA" id="ARBA00022691"/>
    </source>
</evidence>
<dbReference type="PANTHER" id="PTHR43020:SF2">
    <property type="entry name" value="MITOCHONDRIAL TRNA METHYLTHIOTRANSFERASE CDK5RAP1"/>
    <property type="match status" value="1"/>
</dbReference>
<dbReference type="Pfam" id="PF04055">
    <property type="entry name" value="Radical_SAM"/>
    <property type="match status" value="1"/>
</dbReference>
<organism evidence="9">
    <name type="scientific">marine metagenome</name>
    <dbReference type="NCBI Taxonomy" id="408172"/>
    <lineage>
        <taxon>unclassified sequences</taxon>
        <taxon>metagenomes</taxon>
        <taxon>ecological metagenomes</taxon>
    </lineage>
</organism>
<dbReference type="SUPFAM" id="SSF102114">
    <property type="entry name" value="Radical SAM enzymes"/>
    <property type="match status" value="1"/>
</dbReference>
<evidence type="ECO:0000259" key="8">
    <source>
        <dbReference type="PROSITE" id="PS51918"/>
    </source>
</evidence>
<comment type="cofactor">
    <cofactor evidence="1">
        <name>[4Fe-4S] cluster</name>
        <dbReference type="ChEBI" id="CHEBI:49883"/>
    </cofactor>
</comment>
<keyword evidence="2" id="KW-0004">4Fe-4S</keyword>
<evidence type="ECO:0000256" key="2">
    <source>
        <dbReference type="ARBA" id="ARBA00022485"/>
    </source>
</evidence>
<evidence type="ECO:0000256" key="1">
    <source>
        <dbReference type="ARBA" id="ARBA00001966"/>
    </source>
</evidence>
<dbReference type="NCBIfam" id="TIGR00089">
    <property type="entry name" value="MiaB/RimO family radical SAM methylthiotransferase"/>
    <property type="match status" value="1"/>
</dbReference>
<dbReference type="EMBL" id="UINC01086103">
    <property type="protein sequence ID" value="SVC34251.1"/>
    <property type="molecule type" value="Genomic_DNA"/>
</dbReference>
<dbReference type="Gene3D" id="3.80.30.20">
    <property type="entry name" value="tm_1862 like domain"/>
    <property type="match status" value="1"/>
</dbReference>
<dbReference type="InterPro" id="IPR005839">
    <property type="entry name" value="Methylthiotransferase"/>
</dbReference>
<dbReference type="PANTHER" id="PTHR43020">
    <property type="entry name" value="CDK5 REGULATORY SUBUNIT-ASSOCIATED PROTEIN 1"/>
    <property type="match status" value="1"/>
</dbReference>